<keyword evidence="2" id="KW-0808">Transferase</keyword>
<keyword evidence="3" id="KW-1185">Reference proteome</keyword>
<accession>A0A5N7MIZ7</accession>
<evidence type="ECO:0000313" key="3">
    <source>
        <dbReference type="Proteomes" id="UP000403266"/>
    </source>
</evidence>
<feature type="chain" id="PRO_5030135477" evidence="1">
    <location>
        <begin position="26"/>
        <end position="203"/>
    </location>
</feature>
<feature type="signal peptide" evidence="1">
    <location>
        <begin position="1"/>
        <end position="25"/>
    </location>
</feature>
<protein>
    <submittedName>
        <fullName evidence="2">Acyltransferase</fullName>
    </submittedName>
</protein>
<organism evidence="2 3">
    <name type="scientific">Microvirga tunisiensis</name>
    <dbReference type="NCBI Taxonomy" id="2108360"/>
    <lineage>
        <taxon>Bacteria</taxon>
        <taxon>Pseudomonadati</taxon>
        <taxon>Pseudomonadota</taxon>
        <taxon>Alphaproteobacteria</taxon>
        <taxon>Hyphomicrobiales</taxon>
        <taxon>Methylobacteriaceae</taxon>
        <taxon>Microvirga</taxon>
    </lineage>
</organism>
<evidence type="ECO:0000256" key="1">
    <source>
        <dbReference type="SAM" id="SignalP"/>
    </source>
</evidence>
<dbReference type="Proteomes" id="UP000403266">
    <property type="component" value="Unassembled WGS sequence"/>
</dbReference>
<keyword evidence="1" id="KW-0732">Signal</keyword>
<dbReference type="EMBL" id="VOSK01000070">
    <property type="protein sequence ID" value="MPR27031.1"/>
    <property type="molecule type" value="Genomic_DNA"/>
</dbReference>
<name>A0A5N7MIZ7_9HYPH</name>
<reference evidence="2 3" key="1">
    <citation type="journal article" date="2019" name="Syst. Appl. Microbiol.">
        <title>Microvirga tunisiensis sp. nov., a root nodule symbiotic bacterium isolated from Lupinus micranthus and L. luteus grown in Northern Tunisia.</title>
        <authorList>
            <person name="Msaddak A."/>
            <person name="Rejili M."/>
            <person name="Duran D."/>
            <person name="Mars M."/>
            <person name="Palacios J.M."/>
            <person name="Ruiz-Argueso T."/>
            <person name="Rey L."/>
            <person name="Imperial J."/>
        </authorList>
    </citation>
    <scope>NUCLEOTIDE SEQUENCE [LARGE SCALE GENOMIC DNA]</scope>
    <source>
        <strain evidence="2 3">Lmie10</strain>
    </source>
</reference>
<evidence type="ECO:0000313" key="2">
    <source>
        <dbReference type="EMBL" id="MPR27031.1"/>
    </source>
</evidence>
<gene>
    <name evidence="2" type="ORF">FS320_17870</name>
</gene>
<comment type="caution">
    <text evidence="2">The sequence shown here is derived from an EMBL/GenBank/DDBJ whole genome shotgun (WGS) entry which is preliminary data.</text>
</comment>
<dbReference type="OrthoDB" id="8128400at2"/>
<dbReference type="AlphaFoldDB" id="A0A5N7MIZ7"/>
<proteinExistence type="predicted"/>
<keyword evidence="2" id="KW-0012">Acyltransferase</keyword>
<sequence length="203" mass="21465">MSTWRLSFARLAGSLLVFAAGLAHAGETAVSLMNAGMHPECAEYASNVSGSEGNFGSVSPLINGTRCYGAFQFCVGGASDTLSRYYDGTPAQFLNDPKGQVDAWMRYQRDQWSLAQKQGLTSAVGQRICYLGECSTLTQSSILKACQFGCARGGKLDRFVKAGFNCDAPGTKDGAGTSVCKYLVSGAGYNVSCITNTNDGYDC</sequence>
<dbReference type="GO" id="GO:0016746">
    <property type="term" value="F:acyltransferase activity"/>
    <property type="evidence" value="ECO:0007669"/>
    <property type="project" value="UniProtKB-KW"/>
</dbReference>
<dbReference type="RefSeq" id="WP_152713178.1">
    <property type="nucleotide sequence ID" value="NZ_VOSJ01000071.1"/>
</dbReference>